<accession>A0AAD7VG39</accession>
<organism evidence="2 3">
    <name type="scientific">Quillaja saponaria</name>
    <name type="common">Soap bark tree</name>
    <dbReference type="NCBI Taxonomy" id="32244"/>
    <lineage>
        <taxon>Eukaryota</taxon>
        <taxon>Viridiplantae</taxon>
        <taxon>Streptophyta</taxon>
        <taxon>Embryophyta</taxon>
        <taxon>Tracheophyta</taxon>
        <taxon>Spermatophyta</taxon>
        <taxon>Magnoliopsida</taxon>
        <taxon>eudicotyledons</taxon>
        <taxon>Gunneridae</taxon>
        <taxon>Pentapetalae</taxon>
        <taxon>rosids</taxon>
        <taxon>fabids</taxon>
        <taxon>Fabales</taxon>
        <taxon>Quillajaceae</taxon>
        <taxon>Quillaja</taxon>
    </lineage>
</organism>
<name>A0AAD7VG39_QUISA</name>
<feature type="compositionally biased region" description="Polar residues" evidence="1">
    <location>
        <begin position="1134"/>
        <end position="1145"/>
    </location>
</feature>
<dbReference type="EMBL" id="JARAOO010000003">
    <property type="protein sequence ID" value="KAJ7974319.1"/>
    <property type="molecule type" value="Genomic_DNA"/>
</dbReference>
<protein>
    <submittedName>
        <fullName evidence="2">Dentin sialophosphoprotein-related</fullName>
    </submittedName>
</protein>
<comment type="caution">
    <text evidence="2">The sequence shown here is derived from an EMBL/GenBank/DDBJ whole genome shotgun (WGS) entry which is preliminary data.</text>
</comment>
<feature type="region of interest" description="Disordered" evidence="1">
    <location>
        <begin position="1132"/>
        <end position="1152"/>
    </location>
</feature>
<evidence type="ECO:0000313" key="2">
    <source>
        <dbReference type="EMBL" id="KAJ7974319.1"/>
    </source>
</evidence>
<sequence length="1549" mass="170568">MPFKEVEDRIHYLYQIDKSSQGQHPTQGPNSSWTIHNYNQSSEKKIHIREIDSLRGDESQFLRASFSQNNTQLTPVSEFPNGQFRNRPLNTDCFMFAPQDFLPRQRRSEVLGETTVNDLHTVTSKDPFILNSWQENACGDSPTLTTNSERSEITEASFELNNIGAQKLVGRQPSGIGKTFPMQQSGYNDMQLYQQRLMLKQLQDIQRQQQFQQCGDARLQNSSNDVSDTKQATGVQFSPLINGIPVNDASLMFMNWVQLGASPATQGVYNRVVSSQDQGQAQNSMSLVPQQLDVSLYGNPIANARGNMNQYSHHQGITHNSTNLLTKASGQTLKPLMQSSASNNHFVGDHVIVSADQVCYPQGSLVSKQGFQGKQNFGEVPFHGVNGGCISGNLQPADSLLTNSPVMEINGRQERAGWPGTLEQKALQLTPSENSVPLNPMEEKLLYNMDNDIWGTSFGRRNEMCAGGFGSMLESTDDSSTFPSLQSGSWSALMQSAVAEASSSDTGLQEEWSGLTFQNTEQSNDNQASNIRDNERQQDHWVDSNLHTASSLSSTPFPMFTDSSASSDFPGFQPPRLQFLTGQRESMFQDISHVQMSSGGAGIWSDSRPKKKDDVNEPTFKGRDSDGCLLKEDGNYGVASCFRTTGGLEQVQSLVNRKGSQVYNYSGVANSSTIKGNQGTNQEVPDIDQSNSCRDPDNSMDKKDAQSMIKFQLNHIKNGPHVLHRSNEGGEITYDKQQRCYQRDNIYDAYNSKGLSIQEQRCLGLLKFTGDFSDCALTLDKGSFPDFQGNSNASKGVPSGADVNMSATLHGSVRSNVQSSLNMLELLHKVDESKEDSSISHINSGRCYPSSPQCEKNELQTRFMSTAPVVCPSLEITSGTINKHSPSNLTAAHEDSSQNNTDLYGQKFPVLETLPVSQSPVMPVMSQQAGLSVVGPHNVWRSVPIQGHVSGMGSHNALNINMLNNFMGSTSSATEGLKNQMLQKDGYISSEFGVCSSNSPGFECGRRQNEKEVSQQISSKIPDASQTSSLKGNISDANAFASRSLLTHVWQQDLDKMQYGNNQTMAASGSNLQSFNHPMHPSNVFHHNYSLQHQVQAMKNVDSDDSNKKVLGVQLPAVSEQLLINADNLKFTESADNGQNPSSFNKLLPHGDTQMESPLAAAREDLSARDSLQPSFQDVHSQHLVESGKKDSQSQLQSNVELTSHAGQAKMNLSMAPSWFKQYSTSVNGPMAPFSDARVAKNAAGIFPLRKPFQSMYPYSSLEQIDAASAIQSSRVLPERAATLATSVPFPSPHVLPSNVTDQSMTTVRPKKRKTRTSELLPWYKEVTEGSGVIQNISVAEQGWAQATNKLFEKVEDEMKIIEDGQPMLRSKRRLVLTTQLMQQLFGPPPSSVLSANSSSHYDSMVYSVAKLSLGDACSQTHCSTNDFCMPLNGSSRIPENITMIRRTDDQYLAEVVETFNSRAKKMETDLLRLDKAASILDLRAECQELERFSVIHRLAKFHTRQAYASAILSSSSTSASAPKKFLQKHVNAYARPTNLPEDAQCLSL</sequence>
<dbReference type="Proteomes" id="UP001163823">
    <property type="component" value="Chromosome 3"/>
</dbReference>
<gene>
    <name evidence="2" type="ORF">O6P43_004409</name>
</gene>
<proteinExistence type="predicted"/>
<feature type="compositionally biased region" description="Basic and acidic residues" evidence="1">
    <location>
        <begin position="607"/>
        <end position="619"/>
    </location>
</feature>
<keyword evidence="3" id="KW-1185">Reference proteome</keyword>
<dbReference type="PANTHER" id="PTHR31267">
    <property type="entry name" value="DENTIN SIALOPHOSPHOPROTEIN-LIKE PROTEIN"/>
    <property type="match status" value="1"/>
</dbReference>
<reference evidence="2" key="1">
    <citation type="journal article" date="2023" name="Science">
        <title>Elucidation of the pathway for biosynthesis of saponin adjuvants from the soapbark tree.</title>
        <authorList>
            <person name="Reed J."/>
            <person name="Orme A."/>
            <person name="El-Demerdash A."/>
            <person name="Owen C."/>
            <person name="Martin L.B.B."/>
            <person name="Misra R.C."/>
            <person name="Kikuchi S."/>
            <person name="Rejzek M."/>
            <person name="Martin A.C."/>
            <person name="Harkess A."/>
            <person name="Leebens-Mack J."/>
            <person name="Louveau T."/>
            <person name="Stephenson M.J."/>
            <person name="Osbourn A."/>
        </authorList>
    </citation>
    <scope>NUCLEOTIDE SEQUENCE</scope>
    <source>
        <strain evidence="2">S10</strain>
    </source>
</reference>
<feature type="compositionally biased region" description="Polar residues" evidence="1">
    <location>
        <begin position="672"/>
        <end position="693"/>
    </location>
</feature>
<evidence type="ECO:0000256" key="1">
    <source>
        <dbReference type="SAM" id="MobiDB-lite"/>
    </source>
</evidence>
<feature type="region of interest" description="Disordered" evidence="1">
    <location>
        <begin position="599"/>
        <end position="619"/>
    </location>
</feature>
<dbReference type="KEGG" id="qsa:O6P43_004409"/>
<evidence type="ECO:0000313" key="3">
    <source>
        <dbReference type="Proteomes" id="UP001163823"/>
    </source>
</evidence>
<dbReference type="PANTHER" id="PTHR31267:SF2">
    <property type="entry name" value="EXPRESSED PROTEIN"/>
    <property type="match status" value="1"/>
</dbReference>
<feature type="region of interest" description="Disordered" evidence="1">
    <location>
        <begin position="672"/>
        <end position="703"/>
    </location>
</feature>
<feature type="compositionally biased region" description="Basic and acidic residues" evidence="1">
    <location>
        <begin position="694"/>
        <end position="703"/>
    </location>
</feature>